<dbReference type="RefSeq" id="WP_155439077.1">
    <property type="nucleotide sequence ID" value="NZ_WNLA01000006.1"/>
</dbReference>
<dbReference type="PANTHER" id="PTHR30629">
    <property type="entry name" value="PROPHAGE INTEGRASE"/>
    <property type="match status" value="1"/>
</dbReference>
<protein>
    <submittedName>
        <fullName evidence="6">Tyrosine-type recombinase/integrase</fullName>
    </submittedName>
</protein>
<keyword evidence="4" id="KW-0233">DNA recombination</keyword>
<evidence type="ECO:0000256" key="4">
    <source>
        <dbReference type="ARBA" id="ARBA00023172"/>
    </source>
</evidence>
<dbReference type="InterPro" id="IPR053876">
    <property type="entry name" value="Phage_int_M"/>
</dbReference>
<dbReference type="Pfam" id="PF00589">
    <property type="entry name" value="Phage_integrase"/>
    <property type="match status" value="1"/>
</dbReference>
<sequence length="473" mass="53644">MAKMTALQVAALKPRDKPYKQNVDTGLQLRIAANGVKTWIIQYVVGGRQRELRLSRSYGPATDDGHLSLADARSEAARVRALAREGIDIQVQHEEAWAAAEMAKSAEAAIQAEQLAKAAMEGKTVQDMFDAWISDGVRRKDGNAELKRSFTTGVLPHIGSIKVRDINEHQIRGVLRKLVERDVNRAAVILRNDLTQMFAWARKRQPWRKLLVEGDPMELIEIEKIVAPDFDMDGFRDRVLSDAEVTELRGILVRRQLEYDAAPNKRVVPQPLEPMTQCAIWIMLSTLTRVGETSMAKWEHVDLKAGEWFIPKANVKGNISDLTVYMSAFTLEQFKRLHALTGHTAWCFPSRNVETHLDVKSFTKQIGDRQGMFRRNKDGSPRAPMKNRVQDSTLVLAGGKNGPWTSHDLRRTGATMMQRLGVSIEVIDRCQNHVLGGSKVRRHYLHHDYAEEKREAWRLLGRHLSQLTKEKTL</sequence>
<dbReference type="AlphaFoldDB" id="A0A6L6Q0B0"/>
<keyword evidence="3" id="KW-0238">DNA-binding</keyword>
<dbReference type="OrthoDB" id="9775880at2"/>
<dbReference type="InterPro" id="IPR025166">
    <property type="entry name" value="Integrase_DNA_bind_dom"/>
</dbReference>
<dbReference type="InterPro" id="IPR038488">
    <property type="entry name" value="Integrase_DNA-bd_sf"/>
</dbReference>
<evidence type="ECO:0000256" key="3">
    <source>
        <dbReference type="ARBA" id="ARBA00023125"/>
    </source>
</evidence>
<keyword evidence="2" id="KW-0229">DNA integration</keyword>
<dbReference type="InterPro" id="IPR013762">
    <property type="entry name" value="Integrase-like_cat_sf"/>
</dbReference>
<evidence type="ECO:0000256" key="1">
    <source>
        <dbReference type="ARBA" id="ARBA00008857"/>
    </source>
</evidence>
<reference evidence="6 7" key="1">
    <citation type="submission" date="2019-11" db="EMBL/GenBank/DDBJ databases">
        <title>Type strains purchased from KCTC, JCM and DSMZ.</title>
        <authorList>
            <person name="Lu H."/>
        </authorList>
    </citation>
    <scope>NUCLEOTIDE SEQUENCE [LARGE SCALE GENOMIC DNA]</scope>
    <source>
        <strain evidence="6 7">KCTC 42409</strain>
    </source>
</reference>
<dbReference type="InterPro" id="IPR050808">
    <property type="entry name" value="Phage_Integrase"/>
</dbReference>
<dbReference type="InterPro" id="IPR011010">
    <property type="entry name" value="DNA_brk_join_enz"/>
</dbReference>
<evidence type="ECO:0000259" key="5">
    <source>
        <dbReference type="PROSITE" id="PS51898"/>
    </source>
</evidence>
<keyword evidence="7" id="KW-1185">Reference proteome</keyword>
<comment type="similarity">
    <text evidence="1">Belongs to the 'phage' integrase family.</text>
</comment>
<proteinExistence type="inferred from homology"/>
<dbReference type="Gene3D" id="1.10.150.130">
    <property type="match status" value="1"/>
</dbReference>
<dbReference type="InterPro" id="IPR002104">
    <property type="entry name" value="Integrase_catalytic"/>
</dbReference>
<evidence type="ECO:0000313" key="6">
    <source>
        <dbReference type="EMBL" id="MTW02678.1"/>
    </source>
</evidence>
<name>A0A6L6Q0B0_9BURK</name>
<dbReference type="CDD" id="cd00801">
    <property type="entry name" value="INT_P4_C"/>
    <property type="match status" value="1"/>
</dbReference>
<dbReference type="Pfam" id="PF13356">
    <property type="entry name" value="Arm-DNA-bind_3"/>
    <property type="match status" value="1"/>
</dbReference>
<evidence type="ECO:0000256" key="2">
    <source>
        <dbReference type="ARBA" id="ARBA00022908"/>
    </source>
</evidence>
<dbReference type="PANTHER" id="PTHR30629:SF2">
    <property type="entry name" value="PROPHAGE INTEGRASE INTS-RELATED"/>
    <property type="match status" value="1"/>
</dbReference>
<gene>
    <name evidence="6" type="ORF">GM668_11345</name>
</gene>
<feature type="domain" description="Tyr recombinase" evidence="5">
    <location>
        <begin position="247"/>
        <end position="458"/>
    </location>
</feature>
<dbReference type="SUPFAM" id="SSF56349">
    <property type="entry name" value="DNA breaking-rejoining enzymes"/>
    <property type="match status" value="1"/>
</dbReference>
<accession>A0A6L6Q0B0</accession>
<dbReference type="PROSITE" id="PS51898">
    <property type="entry name" value="TYR_RECOMBINASE"/>
    <property type="match status" value="1"/>
</dbReference>
<dbReference type="Gene3D" id="1.10.443.10">
    <property type="entry name" value="Intergrase catalytic core"/>
    <property type="match status" value="1"/>
</dbReference>
<dbReference type="Proteomes" id="UP000484015">
    <property type="component" value="Unassembled WGS sequence"/>
</dbReference>
<dbReference type="InterPro" id="IPR010998">
    <property type="entry name" value="Integrase_recombinase_N"/>
</dbReference>
<dbReference type="EMBL" id="WNLA01000006">
    <property type="protein sequence ID" value="MTW02678.1"/>
    <property type="molecule type" value="Genomic_DNA"/>
</dbReference>
<organism evidence="6 7">
    <name type="scientific">Pseudoduganella ginsengisoli</name>
    <dbReference type="NCBI Taxonomy" id="1462440"/>
    <lineage>
        <taxon>Bacteria</taxon>
        <taxon>Pseudomonadati</taxon>
        <taxon>Pseudomonadota</taxon>
        <taxon>Betaproteobacteria</taxon>
        <taxon>Burkholderiales</taxon>
        <taxon>Oxalobacteraceae</taxon>
        <taxon>Telluria group</taxon>
        <taxon>Pseudoduganella</taxon>
    </lineage>
</organism>
<comment type="caution">
    <text evidence="6">The sequence shown here is derived from an EMBL/GenBank/DDBJ whole genome shotgun (WGS) entry which is preliminary data.</text>
</comment>
<evidence type="ECO:0000313" key="7">
    <source>
        <dbReference type="Proteomes" id="UP000484015"/>
    </source>
</evidence>
<dbReference type="Pfam" id="PF22022">
    <property type="entry name" value="Phage_int_M"/>
    <property type="match status" value="1"/>
</dbReference>
<dbReference type="GO" id="GO:0003677">
    <property type="term" value="F:DNA binding"/>
    <property type="evidence" value="ECO:0007669"/>
    <property type="project" value="UniProtKB-KW"/>
</dbReference>
<dbReference type="GO" id="GO:0006310">
    <property type="term" value="P:DNA recombination"/>
    <property type="evidence" value="ECO:0007669"/>
    <property type="project" value="UniProtKB-KW"/>
</dbReference>
<dbReference type="Gene3D" id="3.30.160.390">
    <property type="entry name" value="Integrase, DNA-binding domain"/>
    <property type="match status" value="1"/>
</dbReference>
<dbReference type="GO" id="GO:0015074">
    <property type="term" value="P:DNA integration"/>
    <property type="evidence" value="ECO:0007669"/>
    <property type="project" value="UniProtKB-KW"/>
</dbReference>